<dbReference type="Proteomes" id="UP000434172">
    <property type="component" value="Unassembled WGS sequence"/>
</dbReference>
<accession>A0A8H3ZL89</accession>
<proteinExistence type="predicted"/>
<evidence type="ECO:0000256" key="1">
    <source>
        <dbReference type="SAM" id="MobiDB-lite"/>
    </source>
</evidence>
<dbReference type="PROSITE" id="PS51257">
    <property type="entry name" value="PROKAR_LIPOPROTEIN"/>
    <property type="match status" value="1"/>
</dbReference>
<keyword evidence="3" id="KW-1185">Reference proteome</keyword>
<feature type="region of interest" description="Disordered" evidence="1">
    <location>
        <begin position="29"/>
        <end position="51"/>
    </location>
</feature>
<comment type="caution">
    <text evidence="2">The sequence shown here is derived from an EMBL/GenBank/DDBJ whole genome shotgun (WGS) entry which is preliminary data.</text>
</comment>
<organism evidence="2 3">
    <name type="scientific">Colletotrichum asianum</name>
    <dbReference type="NCBI Taxonomy" id="702518"/>
    <lineage>
        <taxon>Eukaryota</taxon>
        <taxon>Fungi</taxon>
        <taxon>Dikarya</taxon>
        <taxon>Ascomycota</taxon>
        <taxon>Pezizomycotina</taxon>
        <taxon>Sordariomycetes</taxon>
        <taxon>Hypocreomycetidae</taxon>
        <taxon>Glomerellales</taxon>
        <taxon>Glomerellaceae</taxon>
        <taxon>Colletotrichum</taxon>
        <taxon>Colletotrichum gloeosporioides species complex</taxon>
    </lineage>
</organism>
<dbReference type="AlphaFoldDB" id="A0A8H3ZL89"/>
<evidence type="ECO:0000313" key="3">
    <source>
        <dbReference type="Proteomes" id="UP000434172"/>
    </source>
</evidence>
<feature type="compositionally biased region" description="Polar residues" evidence="1">
    <location>
        <begin position="30"/>
        <end position="43"/>
    </location>
</feature>
<gene>
    <name evidence="2" type="ORF">GQ607_009365</name>
</gene>
<evidence type="ECO:0000313" key="2">
    <source>
        <dbReference type="EMBL" id="KAF0323468.1"/>
    </source>
</evidence>
<sequence>MRLEELLPLPLIGVSCLLLPRPDAGPCRCQSKTTRSGQENRNWSADCAEAG</sequence>
<name>A0A8H3ZL89_9PEZI</name>
<reference evidence="2 3" key="1">
    <citation type="submission" date="2019-12" db="EMBL/GenBank/DDBJ databases">
        <title>A genome sequence resource for the geographically widespread anthracnose pathogen Colletotrichum asianum.</title>
        <authorList>
            <person name="Meng Y."/>
        </authorList>
    </citation>
    <scope>NUCLEOTIDE SEQUENCE [LARGE SCALE GENOMIC DNA]</scope>
    <source>
        <strain evidence="2 3">ICMP 18580</strain>
    </source>
</reference>
<protein>
    <submittedName>
        <fullName evidence="2">Uncharacterized protein</fullName>
    </submittedName>
</protein>
<dbReference type="EMBL" id="WOWK01000052">
    <property type="protein sequence ID" value="KAF0323468.1"/>
    <property type="molecule type" value="Genomic_DNA"/>
</dbReference>